<gene>
    <name evidence="2" type="ORF">PHAMO_270188</name>
</gene>
<proteinExistence type="predicted"/>
<evidence type="ECO:0000313" key="3">
    <source>
        <dbReference type="Proteomes" id="UP000004169"/>
    </source>
</evidence>
<dbReference type="STRING" id="1150626.PHAMO_270188"/>
<feature type="chain" id="PRO_5003612358" description="Lipoprotein" evidence="1">
    <location>
        <begin position="30"/>
        <end position="98"/>
    </location>
</feature>
<reference evidence="2 3" key="1">
    <citation type="journal article" date="2012" name="J. Bacteriol.">
        <title>Draft Genome Sequence of the Purple Photosynthetic Bacterium Phaeospirillum molischianum DSM120, a Particularly Versatile Bacterium.</title>
        <authorList>
            <person name="Duquesne K."/>
            <person name="Prima V."/>
            <person name="Ji B."/>
            <person name="Rouy Z."/>
            <person name="Medigue C."/>
            <person name="Talla E."/>
            <person name="Sturgis J.N."/>
        </authorList>
    </citation>
    <scope>NUCLEOTIDE SEQUENCE [LARGE SCALE GENOMIC DNA]</scope>
    <source>
        <strain evidence="3">DSM120</strain>
    </source>
</reference>
<dbReference type="AlphaFoldDB" id="H8FSK9"/>
<evidence type="ECO:0000256" key="1">
    <source>
        <dbReference type="SAM" id="SignalP"/>
    </source>
</evidence>
<accession>H8FSK9</accession>
<feature type="signal peptide" evidence="1">
    <location>
        <begin position="1"/>
        <end position="29"/>
    </location>
</feature>
<name>H8FSK9_MAGML</name>
<organism evidence="2 3">
    <name type="scientific">Magnetospirillum molischianum DSM 120</name>
    <dbReference type="NCBI Taxonomy" id="1150626"/>
    <lineage>
        <taxon>Bacteria</taxon>
        <taxon>Pseudomonadati</taxon>
        <taxon>Pseudomonadota</taxon>
        <taxon>Alphaproteobacteria</taxon>
        <taxon>Rhodospirillales</taxon>
        <taxon>Rhodospirillaceae</taxon>
        <taxon>Magnetospirillum</taxon>
    </lineage>
</organism>
<dbReference type="OrthoDB" id="7360636at2"/>
<dbReference type="RefSeq" id="WP_002728370.1">
    <property type="nucleotide sequence ID" value="NZ_CAHP01000020.1"/>
</dbReference>
<sequence length="98" mass="10956">MTRAGYALPRRWAAALFALTAVAGLSACAEITRFEHSDGTTLYHVNCRDGMNLFESCQDAALRVCPNGYTKADVELTLGWNQERNRKLHNADNFFVCK</sequence>
<keyword evidence="1" id="KW-0732">Signal</keyword>
<keyword evidence="3" id="KW-1185">Reference proteome</keyword>
<protein>
    <recommendedName>
        <fullName evidence="4">Lipoprotein</fullName>
    </recommendedName>
</protein>
<dbReference type="EMBL" id="CAHP01000020">
    <property type="protein sequence ID" value="CCG41347.1"/>
    <property type="molecule type" value="Genomic_DNA"/>
</dbReference>
<evidence type="ECO:0008006" key="4">
    <source>
        <dbReference type="Google" id="ProtNLM"/>
    </source>
</evidence>
<dbReference type="Proteomes" id="UP000004169">
    <property type="component" value="Unassembled WGS sequence"/>
</dbReference>
<comment type="caution">
    <text evidence="2">The sequence shown here is derived from an EMBL/GenBank/DDBJ whole genome shotgun (WGS) entry which is preliminary data.</text>
</comment>
<dbReference type="eggNOG" id="ENOG502ZNCV">
    <property type="taxonomic scope" value="Bacteria"/>
</dbReference>
<dbReference type="PROSITE" id="PS51257">
    <property type="entry name" value="PROKAR_LIPOPROTEIN"/>
    <property type="match status" value="1"/>
</dbReference>
<evidence type="ECO:0000313" key="2">
    <source>
        <dbReference type="EMBL" id="CCG41347.1"/>
    </source>
</evidence>